<reference evidence="2" key="2">
    <citation type="submission" date="2025-08" db="UniProtKB">
        <authorList>
            <consortium name="RefSeq"/>
        </authorList>
    </citation>
    <scope>IDENTIFICATION</scope>
    <source>
        <tissue evidence="2">Leaf</tissue>
    </source>
</reference>
<keyword evidence="1" id="KW-1185">Reference proteome</keyword>
<protein>
    <submittedName>
        <fullName evidence="2">Uncharacterized protein LOC107792565</fullName>
    </submittedName>
</protein>
<dbReference type="GeneID" id="107792565"/>
<dbReference type="PaxDb" id="4097-A0A1S4A0V8"/>
<dbReference type="AlphaFoldDB" id="A0A1S4A0V8"/>
<dbReference type="OrthoDB" id="1938246at2759"/>
<dbReference type="PANTHER" id="PTHR33116:SF66">
    <property type="entry name" value="REVERSE TRANSCRIPTASE ZINC-BINDING DOMAIN-CONTAINING PROTEIN"/>
    <property type="match status" value="1"/>
</dbReference>
<dbReference type="Proteomes" id="UP000790787">
    <property type="component" value="Chromosome 23"/>
</dbReference>
<dbReference type="RefSeq" id="XP_016470273.1">
    <property type="nucleotide sequence ID" value="XM_016614787.1"/>
</dbReference>
<evidence type="ECO:0000313" key="2">
    <source>
        <dbReference type="RefSeq" id="XP_016470273.1"/>
    </source>
</evidence>
<dbReference type="KEGG" id="nta:107792565"/>
<accession>A0A1S4A0V8</accession>
<name>A0A1S4A0V8_TOBAC</name>
<sequence length="245" mass="28303">MSELPDFTYPMCKALKLTHLIFAYDLMIFCKGDLKSIARVMETLSHFSSTTGLVANVEKTNIYMAVIDAATQEQILARTGFTTGILLSSTLDFPSLSKNGSVLKEADKICRDYLWGSTEDHRKLPLLAWDIVCTPKKYGGLNIKGCRNWNIAVVGKLLWQLAIKKDVLWVKWVHGIYMKQERDIWNHNPRIDSSLYWRKLNSLKEVMTQWYNNGNYVLTENGEYSLTRSYIEWELCADNSELLKW</sequence>
<evidence type="ECO:0000313" key="1">
    <source>
        <dbReference type="Proteomes" id="UP000790787"/>
    </source>
</evidence>
<organism evidence="1 2">
    <name type="scientific">Nicotiana tabacum</name>
    <name type="common">Common tobacco</name>
    <dbReference type="NCBI Taxonomy" id="4097"/>
    <lineage>
        <taxon>Eukaryota</taxon>
        <taxon>Viridiplantae</taxon>
        <taxon>Streptophyta</taxon>
        <taxon>Embryophyta</taxon>
        <taxon>Tracheophyta</taxon>
        <taxon>Spermatophyta</taxon>
        <taxon>Magnoliopsida</taxon>
        <taxon>eudicotyledons</taxon>
        <taxon>Gunneridae</taxon>
        <taxon>Pentapetalae</taxon>
        <taxon>asterids</taxon>
        <taxon>lamiids</taxon>
        <taxon>Solanales</taxon>
        <taxon>Solanaceae</taxon>
        <taxon>Nicotianoideae</taxon>
        <taxon>Nicotianeae</taxon>
        <taxon>Nicotiana</taxon>
    </lineage>
</organism>
<proteinExistence type="predicted"/>
<reference evidence="1" key="1">
    <citation type="journal article" date="2014" name="Nat. Commun.">
        <title>The tobacco genome sequence and its comparison with those of tomato and potato.</title>
        <authorList>
            <person name="Sierro N."/>
            <person name="Battey J.N."/>
            <person name="Ouadi S."/>
            <person name="Bakaher N."/>
            <person name="Bovet L."/>
            <person name="Willig A."/>
            <person name="Goepfert S."/>
            <person name="Peitsch M.C."/>
            <person name="Ivanov N.V."/>
        </authorList>
    </citation>
    <scope>NUCLEOTIDE SEQUENCE [LARGE SCALE GENOMIC DNA]</scope>
</reference>
<dbReference type="PANTHER" id="PTHR33116">
    <property type="entry name" value="REVERSE TRANSCRIPTASE ZINC-BINDING DOMAIN-CONTAINING PROTEIN-RELATED-RELATED"/>
    <property type="match status" value="1"/>
</dbReference>
<gene>
    <name evidence="2" type="primary">LOC107792565</name>
</gene>